<evidence type="ECO:0000256" key="5">
    <source>
        <dbReference type="ARBA" id="ARBA00022840"/>
    </source>
</evidence>
<proteinExistence type="inferred from homology"/>
<dbReference type="InterPro" id="IPR029055">
    <property type="entry name" value="Ntn_hydrolases_N"/>
</dbReference>
<evidence type="ECO:0000256" key="4">
    <source>
        <dbReference type="ARBA" id="ARBA00022741"/>
    </source>
</evidence>
<dbReference type="Pfam" id="PF13537">
    <property type="entry name" value="GATase_7"/>
    <property type="match status" value="1"/>
</dbReference>
<dbReference type="EMBL" id="JBHSWI010000001">
    <property type="protein sequence ID" value="MFC6647121.1"/>
    <property type="molecule type" value="Genomic_DNA"/>
</dbReference>
<accession>A0ABW1ZD96</accession>
<feature type="domain" description="Glutamine amidotransferase type-2" evidence="7">
    <location>
        <begin position="1"/>
        <end position="185"/>
    </location>
</feature>
<dbReference type="PANTHER" id="PTHR43284:SF1">
    <property type="entry name" value="ASPARAGINE SYNTHETASE"/>
    <property type="match status" value="1"/>
</dbReference>
<sequence length="620" mass="69366">MSYATSGAPPDATHFHTAGRFGVGTQLRYVHQRSLTKSGIFADAFHCVSAFEGRLDNRAALSQELGFDDAQASDSEIVAKAFRLYGEECFAHLKGDWAIALWSQDEETLFLARDHAGTRPLYYRHQGGEVLWASSLATILEELPTARPSIEFARAYLAGQRIGDRTPFEGIHAVPSACVVRLARGGCLTKRHWTPLRESEARYASDEAFEEHFLDLFSQAVSRRVAGAEYPVIAELSGGMDSSSIVCMADRVCQTSGEVVDPIKTISYFDDAEPNWNERPYFTAVEKQRGQPGVHVEFHLDQERFESPSFDFGIEYWPGTTQANAKQRRIVEDCLRSVGARSVLSGIGGDELLGGVPYAIPELADYLRSFEISNLRNQSMRWCLESRRPLLGLAQELLSFTARMYLGGPRSASHRSPWIREDKPAVEHDCSLFTPSFAQRMSARPSAIANSFAWQTVVESLASNSGRCRPEFEYAYPYLDKDLVEFLLSLPREQLVRSGRRRSLMRRAMRGTVPVEILERRRKAFAIRGPLRSMQESAPCLASLFCDSRLAELGLIEPAILSDCVAEVVQGANIQWWPAIVRAALYEIWLRSLFPTETRLSKQATSSVTERSHHAHAPAD</sequence>
<comment type="pathway">
    <text evidence="1">Amino-acid biosynthesis; L-asparagine biosynthesis; L-asparagine from L-aspartate (L-Gln route): step 1/1.</text>
</comment>
<dbReference type="PANTHER" id="PTHR43284">
    <property type="entry name" value="ASPARAGINE SYNTHETASE (GLUTAMINE-HYDROLYZING)"/>
    <property type="match status" value="1"/>
</dbReference>
<comment type="caution">
    <text evidence="8">The sequence shown here is derived from an EMBL/GenBank/DDBJ whole genome shotgun (WGS) entry which is preliminary data.</text>
</comment>
<evidence type="ECO:0000256" key="1">
    <source>
        <dbReference type="ARBA" id="ARBA00005187"/>
    </source>
</evidence>
<organism evidence="8 9">
    <name type="scientific">Granulicella cerasi</name>
    <dbReference type="NCBI Taxonomy" id="741063"/>
    <lineage>
        <taxon>Bacteria</taxon>
        <taxon>Pseudomonadati</taxon>
        <taxon>Acidobacteriota</taxon>
        <taxon>Terriglobia</taxon>
        <taxon>Terriglobales</taxon>
        <taxon>Acidobacteriaceae</taxon>
        <taxon>Granulicella</taxon>
    </lineage>
</organism>
<dbReference type="SUPFAM" id="SSF56235">
    <property type="entry name" value="N-terminal nucleophile aminohydrolases (Ntn hydrolases)"/>
    <property type="match status" value="1"/>
</dbReference>
<dbReference type="PIRSF" id="PIRSF001589">
    <property type="entry name" value="Asn_synthetase_glu-h"/>
    <property type="match status" value="1"/>
</dbReference>
<dbReference type="RefSeq" id="WP_263370955.1">
    <property type="nucleotide sequence ID" value="NZ_JAGSYD010000002.1"/>
</dbReference>
<evidence type="ECO:0000256" key="6">
    <source>
        <dbReference type="ARBA" id="ARBA00048741"/>
    </source>
</evidence>
<dbReference type="Gene3D" id="3.40.50.620">
    <property type="entry name" value="HUPs"/>
    <property type="match status" value="2"/>
</dbReference>
<dbReference type="InterPro" id="IPR051786">
    <property type="entry name" value="ASN_synthetase/amidase"/>
</dbReference>
<evidence type="ECO:0000313" key="8">
    <source>
        <dbReference type="EMBL" id="MFC6647121.1"/>
    </source>
</evidence>
<gene>
    <name evidence="8" type="ORF">ACFQBQ_16375</name>
</gene>
<comment type="similarity">
    <text evidence="2">Belongs to the asparagine synthetase family.</text>
</comment>
<evidence type="ECO:0000256" key="2">
    <source>
        <dbReference type="ARBA" id="ARBA00005752"/>
    </source>
</evidence>
<dbReference type="EC" id="6.3.5.4" evidence="3"/>
<evidence type="ECO:0000256" key="3">
    <source>
        <dbReference type="ARBA" id="ARBA00012737"/>
    </source>
</evidence>
<evidence type="ECO:0000259" key="7">
    <source>
        <dbReference type="PROSITE" id="PS51278"/>
    </source>
</evidence>
<name>A0ABW1ZD96_9BACT</name>
<keyword evidence="5" id="KW-0067">ATP-binding</keyword>
<dbReference type="PROSITE" id="PS51278">
    <property type="entry name" value="GATASE_TYPE_2"/>
    <property type="match status" value="1"/>
</dbReference>
<protein>
    <recommendedName>
        <fullName evidence="3">asparagine synthase (glutamine-hydrolyzing)</fullName>
        <ecNumber evidence="3">6.3.5.4</ecNumber>
    </recommendedName>
</protein>
<keyword evidence="9" id="KW-1185">Reference proteome</keyword>
<dbReference type="InterPro" id="IPR014729">
    <property type="entry name" value="Rossmann-like_a/b/a_fold"/>
</dbReference>
<comment type="catalytic activity">
    <reaction evidence="6">
        <text>L-aspartate + L-glutamine + ATP + H2O = L-asparagine + L-glutamate + AMP + diphosphate + H(+)</text>
        <dbReference type="Rhea" id="RHEA:12228"/>
        <dbReference type="ChEBI" id="CHEBI:15377"/>
        <dbReference type="ChEBI" id="CHEBI:15378"/>
        <dbReference type="ChEBI" id="CHEBI:29985"/>
        <dbReference type="ChEBI" id="CHEBI:29991"/>
        <dbReference type="ChEBI" id="CHEBI:30616"/>
        <dbReference type="ChEBI" id="CHEBI:33019"/>
        <dbReference type="ChEBI" id="CHEBI:58048"/>
        <dbReference type="ChEBI" id="CHEBI:58359"/>
        <dbReference type="ChEBI" id="CHEBI:456215"/>
        <dbReference type="EC" id="6.3.5.4"/>
    </reaction>
</comment>
<dbReference type="Proteomes" id="UP001596391">
    <property type="component" value="Unassembled WGS sequence"/>
</dbReference>
<dbReference type="InterPro" id="IPR001962">
    <property type="entry name" value="Asn_synthase"/>
</dbReference>
<evidence type="ECO:0000313" key="9">
    <source>
        <dbReference type="Proteomes" id="UP001596391"/>
    </source>
</evidence>
<dbReference type="SUPFAM" id="SSF52402">
    <property type="entry name" value="Adenine nucleotide alpha hydrolases-like"/>
    <property type="match status" value="1"/>
</dbReference>
<dbReference type="Pfam" id="PF00733">
    <property type="entry name" value="Asn_synthase"/>
    <property type="match status" value="1"/>
</dbReference>
<reference evidence="9" key="1">
    <citation type="journal article" date="2019" name="Int. J. Syst. Evol. Microbiol.">
        <title>The Global Catalogue of Microorganisms (GCM) 10K type strain sequencing project: providing services to taxonomists for standard genome sequencing and annotation.</title>
        <authorList>
            <consortium name="The Broad Institute Genomics Platform"/>
            <consortium name="The Broad Institute Genome Sequencing Center for Infectious Disease"/>
            <person name="Wu L."/>
            <person name="Ma J."/>
        </authorList>
    </citation>
    <scope>NUCLEOTIDE SEQUENCE [LARGE SCALE GENOMIC DNA]</scope>
    <source>
        <strain evidence="9">CGMCC 1.16026</strain>
    </source>
</reference>
<dbReference type="InterPro" id="IPR006426">
    <property type="entry name" value="Asn_synth_AEB"/>
</dbReference>
<keyword evidence="4" id="KW-0547">Nucleotide-binding</keyword>
<dbReference type="InterPro" id="IPR017932">
    <property type="entry name" value="GATase_2_dom"/>
</dbReference>
<dbReference type="Gene3D" id="3.60.20.10">
    <property type="entry name" value="Glutamine Phosphoribosylpyrophosphate, subunit 1, domain 1"/>
    <property type="match status" value="1"/>
</dbReference>
<dbReference type="CDD" id="cd01991">
    <property type="entry name" value="Asn_synthase_B_C"/>
    <property type="match status" value="1"/>
</dbReference>